<proteinExistence type="predicted"/>
<protein>
    <submittedName>
        <fullName evidence="1">Uncharacterized protein</fullName>
    </submittedName>
</protein>
<evidence type="ECO:0000313" key="1">
    <source>
        <dbReference type="EMBL" id="QJI01770.1"/>
    </source>
</evidence>
<organism evidence="1">
    <name type="scientific">viral metagenome</name>
    <dbReference type="NCBI Taxonomy" id="1070528"/>
    <lineage>
        <taxon>unclassified sequences</taxon>
        <taxon>metagenomes</taxon>
        <taxon>organismal metagenomes</taxon>
    </lineage>
</organism>
<dbReference type="EMBL" id="MT144949">
    <property type="protein sequence ID" value="QJI01770.1"/>
    <property type="molecule type" value="Genomic_DNA"/>
</dbReference>
<name>A0A6M3XVA3_9ZZZZ</name>
<accession>A0A6M3XVA3</accession>
<dbReference type="AlphaFoldDB" id="A0A6M3XVA3"/>
<reference evidence="1" key="1">
    <citation type="submission" date="2020-03" db="EMBL/GenBank/DDBJ databases">
        <title>The deep terrestrial virosphere.</title>
        <authorList>
            <person name="Holmfeldt K."/>
            <person name="Nilsson E."/>
            <person name="Simone D."/>
            <person name="Lopez-Fernandez M."/>
            <person name="Wu X."/>
            <person name="de Brujin I."/>
            <person name="Lundin D."/>
            <person name="Andersson A."/>
            <person name="Bertilsson S."/>
            <person name="Dopson M."/>
        </authorList>
    </citation>
    <scope>NUCLEOTIDE SEQUENCE</scope>
    <source>
        <strain evidence="1">TM448B02758</strain>
    </source>
</reference>
<sequence length="860" mass="93010">MTELYDVLNALRMADEAGETEDAQKLAGMADRLMKSQPEQPKQADRSGSYMAKGFAASLGAPVDLINVGLQALGGGAEEPFGGSKSIERGFEKIGIDIPREKPQETGEYARAGVGEALGMLLPGTGMVKAITKTAGTAGTIAKHIISTMKKYPVSTVAAEVGGGVGMGVGRKVGEERPEFAPYAELAGGVVGSMGPQALSYAPSRLGLRAAKWATGKISTPFTEAGATYRAGDFLKGQVVDQPLAAAAVAKESIGILPPVAMSGEKRLMALYNQIRGLTPVDDAKAIDQISKAAFKLNQEMKALGQESPEIFRAITEKRIASIENRMDTRIVNSMENAQKKLDALPIAQRQSQESIIVKNELTRVMKEEHELVKALWSEVPKKTNVGVENTRKIFDGIVEELATAQRSDIPSVLRNHEIFKEGVKGTTVNEMQGLRSKLLEISRHARANGRWNKARIADDVSDAILEDIGITANRIATTPEGEQINTALQASRKFKQRFEQGTPGKILGYDKTSAPSIAPEITLDIASRGANWVDIDKVVITPKAREATERYMARSFADYALDPSGSVDPRKAAKWIRNNEEMLDSFPNLKAQLTDIGTSQELAIRTKATMEARKAALRDPKISAAGRFLGADVGDEISKIFKSPNPSVTVGQLARQARKDVTGQAIEGLKGGFIEHIISKSSVGGFNEFGEKTLSGKAVLGFVSDNRDSLRQVFPQEQLARMQRIGEELAKLETLEATKGMKIEYGDVVSNMLRFASRFGGAAVGRHWGRAVGAGGTVQIPGFFAEQWHKIASRLTKNKFERIVHDAIMSPDGKLLETLLLPIDKPALQRENIKKVSGRINAWLIASGVNSVRDIGEED</sequence>
<gene>
    <name evidence="1" type="ORF">TM448B02758_0009</name>
</gene>